<dbReference type="RefSeq" id="WP_010965641.1">
    <property type="nucleotide sequence ID" value="NC_003030.1"/>
</dbReference>
<reference evidence="1 2" key="1">
    <citation type="journal article" date="2001" name="J. Bacteriol.">
        <title>Genome sequence and comparative analysis of the solvent-producing bacterium Clostridium acetobutylicum.</title>
        <authorList>
            <person name="Nolling J."/>
            <person name="Breton G."/>
            <person name="Omelchenko M.V."/>
            <person name="Makarova K.S."/>
            <person name="Zeng Q."/>
            <person name="Gibson R."/>
            <person name="Lee H.M."/>
            <person name="Dubois J."/>
            <person name="Qiu D."/>
            <person name="Hitti J."/>
            <person name="Wolf Y.I."/>
            <person name="Tatusov R.L."/>
            <person name="Sabathe F."/>
            <person name="Doucette-Stamm L."/>
            <person name="Soucaille P."/>
            <person name="Daly M.J."/>
            <person name="Bennett G.N."/>
            <person name="Koonin E.V."/>
            <person name="Smith D.R."/>
        </authorList>
    </citation>
    <scope>NUCLEOTIDE SEQUENCE [LARGE SCALE GENOMIC DNA]</scope>
    <source>
        <strain evidence="2">ATCC 824 / DSM 792 / JCM 1419 / LMG 5710 / VKM B-1787</strain>
    </source>
</reference>
<dbReference type="Pfam" id="PF13692">
    <property type="entry name" value="Glyco_trans_1_4"/>
    <property type="match status" value="1"/>
</dbReference>
<dbReference type="HOGENOM" id="CLU_062793_0_0_9"/>
<dbReference type="PIR" id="A97189">
    <property type="entry name" value="A97189"/>
</dbReference>
<dbReference type="KEGG" id="cac:CA_C2344"/>
<gene>
    <name evidence="1" type="ordered locus">CA_C2344</name>
</gene>
<dbReference type="OrthoDB" id="199095at2"/>
<name>Q97GM2_CLOAB</name>
<dbReference type="STRING" id="272562.CA_C2344"/>
<dbReference type="eggNOG" id="COG0438">
    <property type="taxonomic scope" value="Bacteria"/>
</dbReference>
<evidence type="ECO:0000313" key="1">
    <source>
        <dbReference type="EMBL" id="AAK80300.1"/>
    </source>
</evidence>
<sequence length="368" mass="42973">MDNKLIILDDYFPNPLTGFRVAEFNYYMTVFPNCYIYSSMPYESYTTFYNQYAKIYPQFKGRIKFFTDNIQFNCSLFYTVFAGNASYFLKYFEREATPFVFTLYPGGGFSLSDLNCKSNLIKVCSSKFFKKVIVTQEISYKYLIDNNITTTDKIEYIYGYVDDSKYFLQNYKIKSCYPQDKQTFDICFVAGKYTSKGIDKGYDSFIEICKRLSKISDQFRFHVVGGFSSSDIDVSDIKDRIIFYGYRQKEFFPEFYSHMDIVIAPTVPFFRGTGEFDGFPTGCAVEAGMSGTAVFCTDFLKLNRSFIDGIDIIILDKDIGKTVSKIIYYKNNPIKLYELSQRGRIKFLNIFNIDQQMMHRVNLLKSFM</sequence>
<protein>
    <submittedName>
        <fullName evidence="1">LPS biosynthesis protein, RfbU family</fullName>
    </submittedName>
</protein>
<dbReference type="Gene3D" id="3.40.50.2000">
    <property type="entry name" value="Glycogen Phosphorylase B"/>
    <property type="match status" value="2"/>
</dbReference>
<dbReference type="AlphaFoldDB" id="Q97GM2"/>
<dbReference type="PATRIC" id="fig|272562.8.peg.2540"/>
<organism evidence="1 2">
    <name type="scientific">Clostridium acetobutylicum (strain ATCC 824 / DSM 792 / JCM 1419 / IAM 19013 / LMG 5710 / NBRC 13948 / NRRL B-527 / VKM B-1787 / 2291 / W)</name>
    <dbReference type="NCBI Taxonomy" id="272562"/>
    <lineage>
        <taxon>Bacteria</taxon>
        <taxon>Bacillati</taxon>
        <taxon>Bacillota</taxon>
        <taxon>Clostridia</taxon>
        <taxon>Eubacteriales</taxon>
        <taxon>Clostridiaceae</taxon>
        <taxon>Clostridium</taxon>
    </lineage>
</organism>
<proteinExistence type="predicted"/>
<accession>Q97GM2</accession>
<dbReference type="Proteomes" id="UP000000814">
    <property type="component" value="Chromosome"/>
</dbReference>
<dbReference type="SUPFAM" id="SSF53756">
    <property type="entry name" value="UDP-Glycosyltransferase/glycogen phosphorylase"/>
    <property type="match status" value="1"/>
</dbReference>
<dbReference type="EMBL" id="AE001437">
    <property type="protein sequence ID" value="AAK80300.1"/>
    <property type="molecule type" value="Genomic_DNA"/>
</dbReference>
<evidence type="ECO:0000313" key="2">
    <source>
        <dbReference type="Proteomes" id="UP000000814"/>
    </source>
</evidence>
<keyword evidence="2" id="KW-1185">Reference proteome</keyword>
<dbReference type="GeneID" id="44998819"/>